<dbReference type="EMBL" id="CENE01000005">
    <property type="protein sequence ID" value="CEQ40115.1"/>
    <property type="molecule type" value="Genomic_DNA"/>
</dbReference>
<dbReference type="GO" id="GO:0071008">
    <property type="term" value="C:U2-type post-mRNA release spliceosomal complex"/>
    <property type="evidence" value="ECO:0007669"/>
    <property type="project" value="InterPro"/>
</dbReference>
<evidence type="ECO:0000256" key="2">
    <source>
        <dbReference type="ARBA" id="ARBA00023242"/>
    </source>
</evidence>
<keyword evidence="6" id="KW-1185">Reference proteome</keyword>
<dbReference type="Proteomes" id="UP000243876">
    <property type="component" value="Unassembled WGS sequence"/>
</dbReference>
<proteinExistence type="predicted"/>
<keyword evidence="3" id="KW-0175">Coiled coil</keyword>
<evidence type="ECO:0000256" key="4">
    <source>
        <dbReference type="SAM" id="MobiDB-lite"/>
    </source>
</evidence>
<evidence type="ECO:0000256" key="3">
    <source>
        <dbReference type="SAM" id="Coils"/>
    </source>
</evidence>
<feature type="coiled-coil region" evidence="3">
    <location>
        <begin position="359"/>
        <end position="386"/>
    </location>
</feature>
<keyword evidence="2" id="KW-0539">Nucleus</keyword>
<dbReference type="GO" id="GO:0003677">
    <property type="term" value="F:DNA binding"/>
    <property type="evidence" value="ECO:0007669"/>
    <property type="project" value="InterPro"/>
</dbReference>
<gene>
    <name evidence="5" type="primary">SPOSA6832_01682</name>
</gene>
<feature type="region of interest" description="Disordered" evidence="4">
    <location>
        <begin position="1"/>
        <end position="141"/>
    </location>
</feature>
<evidence type="ECO:0000313" key="6">
    <source>
        <dbReference type="Proteomes" id="UP000243876"/>
    </source>
</evidence>
<feature type="compositionally biased region" description="Basic and acidic residues" evidence="4">
    <location>
        <begin position="68"/>
        <end position="80"/>
    </location>
</feature>
<name>A0A0D6EKE8_SPOSA</name>
<dbReference type="AlphaFoldDB" id="A0A0D6EKE8"/>
<organism evidence="5 6">
    <name type="scientific">Sporidiobolus salmonicolor</name>
    <name type="common">Yeast-like fungus</name>
    <name type="synonym">Sporobolomyces salmonicolor</name>
    <dbReference type="NCBI Taxonomy" id="5005"/>
    <lineage>
        <taxon>Eukaryota</taxon>
        <taxon>Fungi</taxon>
        <taxon>Dikarya</taxon>
        <taxon>Basidiomycota</taxon>
        <taxon>Pucciniomycotina</taxon>
        <taxon>Microbotryomycetes</taxon>
        <taxon>Sporidiobolales</taxon>
        <taxon>Sporidiobolaceae</taxon>
        <taxon>Sporobolomyces</taxon>
    </lineage>
</organism>
<dbReference type="Pfam" id="PF15458">
    <property type="entry name" value="NTR2"/>
    <property type="match status" value="1"/>
</dbReference>
<reference evidence="6" key="1">
    <citation type="submission" date="2015-02" db="EMBL/GenBank/DDBJ databases">
        <authorList>
            <person name="Gon?alves P."/>
        </authorList>
    </citation>
    <scope>NUCLEOTIDE SEQUENCE [LARGE SCALE GENOMIC DNA]</scope>
</reference>
<dbReference type="InterPro" id="IPR012890">
    <property type="entry name" value="GCFC2-like"/>
</dbReference>
<evidence type="ECO:0000256" key="1">
    <source>
        <dbReference type="ARBA" id="ARBA00004123"/>
    </source>
</evidence>
<dbReference type="OrthoDB" id="429427at2759"/>
<sequence>MEDDNPSPFIKKRKQLRPSGSTSSLRSIGANSPSTSKLSFGAEEEEDDDGAGNVAVMRNKGKKTPAGRLREASTKGKEGRLSFGGGDEEADSDAPSEIKRSTPSSTSRRLLRPTLVQSASSSSLANAAAPVPAEAAPSTRSVYSKEYLDELKAGQLVAPRGGAVAEGAGEREGYDALTKSKFGADQLDDSASIPTTNAIARAKARREEMRKAGLTGSQAGGDGFIPLEVGFANKGGDSRLVREEDEIGDGDEDMAAFTGALEKIPLGKKANKEAAVRMRTEMGEMIDDVEMDVAEEDEEMRRWEVEQIRRGGEGRRAREERKVNLPQAATLSSLSAVTSRLAAALSTLTASHAVDASSLTHFEHERADLDTQEKELREEVVKVEEKSRWFGEFKETVEDWAAFLDEKYPQLEKIEAEYLAIQKERFDIVSRRRFADDSDDVALFTGSPVPSMPSAAPRIADEEIFSEPSADAEPRSIIRSTRRVERERRFLERSSASSSSSGFADPLPDAGYATDSSLSSSEASDLADALSSLRDQLASLFADVKADDYRDPNLGIRRKFEEWRERFREEYEMTFGGLAMVGVWEFWARVEMAGWNPFEIDELPRTPSDLSQYAWHQALTTYGHRQDPEDENFAEDQPDESTEVVNALVTSVVIPRLEKLARASYDPFSSRQTVAAIKVFDEVSYCVDKSSPRFESLLHAFLHRLRLSISHAQSLLLPYASQLTLPSLAFDPSTFTARQHFLSRQLKLVRACMRWRRFMRSLRVPSTVGEDGIEMGAGATFDELVQGELIGRVVLPVAEAAWATGGEEIARKVLDALPKDVPPALKRRLEGEAVQ</sequence>
<dbReference type="InterPro" id="IPR028211">
    <property type="entry name" value="Ntr2"/>
</dbReference>
<dbReference type="GO" id="GO:0000390">
    <property type="term" value="P:spliceosomal complex disassembly"/>
    <property type="evidence" value="ECO:0007669"/>
    <property type="project" value="InterPro"/>
</dbReference>
<feature type="compositionally biased region" description="Polar residues" evidence="4">
    <location>
        <begin position="18"/>
        <end position="38"/>
    </location>
</feature>
<dbReference type="PANTHER" id="PTHR12214">
    <property type="entry name" value="GC-RICH SEQUENCE DNA-BINDING FACTOR"/>
    <property type="match status" value="1"/>
</dbReference>
<protein>
    <submittedName>
        <fullName evidence="5">SPOSA6832_01682-mRNA-1:cds</fullName>
    </submittedName>
</protein>
<comment type="subcellular location">
    <subcellularLocation>
        <location evidence="1">Nucleus</location>
    </subcellularLocation>
</comment>
<feature type="compositionally biased region" description="Low complexity" evidence="4">
    <location>
        <begin position="101"/>
        <end position="138"/>
    </location>
</feature>
<evidence type="ECO:0000313" key="5">
    <source>
        <dbReference type="EMBL" id="CEQ40115.1"/>
    </source>
</evidence>
<accession>A0A0D6EKE8</accession>
<dbReference type="PANTHER" id="PTHR12214:SF0">
    <property type="entry name" value="LD29489P"/>
    <property type="match status" value="1"/>
</dbReference>